<sequence>MPSTLPDRRPDSVPLRLAIFCRVVDNYGDAGVCWRLARQLAMEHRMPVDLWIDRPQILAAIAPVRGPGPAEGVTVRAWHDAAGLDGGEQVVVSAFGCELPPPVRRRLAAPGAPLWVNLEYLSAEDWVDGCHGLASTRPADGAIEHFFYPGFGEATGGLLREAGLLADRDRFLAQGGPQRWLEDRGLAPTPGPRTASLFCYPDAPVEAWLGLLAAGSAPWQVLVPEGTADAAVSAFLGGPLAAGGTARRGALTLHRFELLPQEEYDRLLWSCDLNFVRGEDSWVRAHWAGRPFVWQPYPQDAQTRRTKLDAFLARFAQQAGTIDEAAELMRAWGPVSTDDLEAPQERAPSEGAPSREAPCRKAQPAPAPGLPVARAWPRFEAALPRMEGAYRRWTGHLAAQDDLATRLLAFCRDRL</sequence>
<evidence type="ECO:0000313" key="9">
    <source>
        <dbReference type="EMBL" id="MBB5270784.1"/>
    </source>
</evidence>
<evidence type="ECO:0000256" key="6">
    <source>
        <dbReference type="ARBA" id="ARBA00030025"/>
    </source>
</evidence>
<dbReference type="Pfam" id="PF10093">
    <property type="entry name" value="EarP"/>
    <property type="match status" value="1"/>
</dbReference>
<dbReference type="GO" id="GO:0106361">
    <property type="term" value="F:protein-arginine rhamnosyltransferase activity"/>
    <property type="evidence" value="ECO:0007669"/>
    <property type="project" value="InterPro"/>
</dbReference>
<dbReference type="EMBL" id="JACHGB010000002">
    <property type="protein sequence ID" value="MBB5270784.1"/>
    <property type="molecule type" value="Genomic_DNA"/>
</dbReference>
<dbReference type="Proteomes" id="UP000532440">
    <property type="component" value="Unassembled WGS sequence"/>
</dbReference>
<organism evidence="9 10">
    <name type="scientific">Quisquiliibacterium transsilvanicum</name>
    <dbReference type="NCBI Taxonomy" id="1549638"/>
    <lineage>
        <taxon>Bacteria</taxon>
        <taxon>Pseudomonadati</taxon>
        <taxon>Pseudomonadota</taxon>
        <taxon>Betaproteobacteria</taxon>
        <taxon>Burkholderiales</taxon>
        <taxon>Burkholderiaceae</taxon>
        <taxon>Quisquiliibacterium</taxon>
    </lineage>
</organism>
<keyword evidence="1" id="KW-0328">Glycosyltransferase</keyword>
<evidence type="ECO:0000256" key="1">
    <source>
        <dbReference type="ARBA" id="ARBA00022676"/>
    </source>
</evidence>
<dbReference type="NCBIfam" id="TIGR03837">
    <property type="entry name" value="efp_Arg_rhamno"/>
    <property type="match status" value="1"/>
</dbReference>
<keyword evidence="2" id="KW-0808">Transferase</keyword>
<name>A0A7W8HET5_9BURK</name>
<evidence type="ECO:0000256" key="5">
    <source>
        <dbReference type="ARBA" id="ARBA00024416"/>
    </source>
</evidence>
<evidence type="ECO:0000256" key="7">
    <source>
        <dbReference type="ARBA" id="ARBA00048472"/>
    </source>
</evidence>
<evidence type="ECO:0000256" key="3">
    <source>
        <dbReference type="ARBA" id="ARBA00024303"/>
    </source>
</evidence>
<comment type="similarity">
    <text evidence="4">Belongs to the glycosyltransferase 104 family.</text>
</comment>
<dbReference type="PIRSF" id="PIRSF015557">
    <property type="entry name" value="UCP015557"/>
    <property type="match status" value="1"/>
</dbReference>
<gene>
    <name evidence="9" type="ORF">HNQ70_000788</name>
</gene>
<comment type="catalytic activity">
    <reaction evidence="7">
        <text>dTDP-beta-L-rhamnose + L-arginyl-[protein] = N(omega)-(alpha-L-rhamnosyl)-L-arginyl-[protein] + dTDP + H(+)</text>
        <dbReference type="Rhea" id="RHEA:66692"/>
        <dbReference type="Rhea" id="RHEA-COMP:10532"/>
        <dbReference type="Rhea" id="RHEA-COMP:17096"/>
        <dbReference type="ChEBI" id="CHEBI:15378"/>
        <dbReference type="ChEBI" id="CHEBI:29965"/>
        <dbReference type="ChEBI" id="CHEBI:57510"/>
        <dbReference type="ChEBI" id="CHEBI:58369"/>
        <dbReference type="ChEBI" id="CHEBI:167445"/>
    </reaction>
    <physiologicalReaction direction="left-to-right" evidence="7">
        <dbReference type="Rhea" id="RHEA:66693"/>
    </physiologicalReaction>
</comment>
<dbReference type="RefSeq" id="WP_183964485.1">
    <property type="nucleotide sequence ID" value="NZ_BAABEW010000018.1"/>
</dbReference>
<comment type="caution">
    <text evidence="9">The sequence shown here is derived from an EMBL/GenBank/DDBJ whole genome shotgun (WGS) entry which is preliminary data.</text>
</comment>
<comment type="function">
    <text evidence="3">Protein-arginine rhamnosyltransferase that catalyzes the transfer of a single rhamnose to elongation factor P (EF-P) on 'Lys-32', a modification required for EF-P-dependent rescue of polyproline stalled ribosomes.</text>
</comment>
<evidence type="ECO:0000313" key="10">
    <source>
        <dbReference type="Proteomes" id="UP000532440"/>
    </source>
</evidence>
<feature type="region of interest" description="Disordered" evidence="8">
    <location>
        <begin position="336"/>
        <end position="368"/>
    </location>
</feature>
<evidence type="ECO:0000256" key="4">
    <source>
        <dbReference type="ARBA" id="ARBA00024346"/>
    </source>
</evidence>
<keyword evidence="10" id="KW-1185">Reference proteome</keyword>
<evidence type="ECO:0000256" key="2">
    <source>
        <dbReference type="ARBA" id="ARBA00022679"/>
    </source>
</evidence>
<proteinExistence type="inferred from homology"/>
<dbReference type="InterPro" id="IPR016633">
    <property type="entry name" value="EarP"/>
</dbReference>
<evidence type="ECO:0000256" key="8">
    <source>
        <dbReference type="SAM" id="MobiDB-lite"/>
    </source>
</evidence>
<protein>
    <recommendedName>
        <fullName evidence="5">Protein-arginine rhamnosyltransferase</fullName>
    </recommendedName>
    <alternativeName>
        <fullName evidence="6">EF-P arginine rhamnosyltransferase</fullName>
    </alternativeName>
</protein>
<accession>A0A7W8HET5</accession>
<dbReference type="AlphaFoldDB" id="A0A7W8HET5"/>
<reference evidence="9 10" key="1">
    <citation type="submission" date="2020-08" db="EMBL/GenBank/DDBJ databases">
        <title>Genomic Encyclopedia of Type Strains, Phase IV (KMG-IV): sequencing the most valuable type-strain genomes for metagenomic binning, comparative biology and taxonomic classification.</title>
        <authorList>
            <person name="Goeker M."/>
        </authorList>
    </citation>
    <scope>NUCLEOTIDE SEQUENCE [LARGE SCALE GENOMIC DNA]</scope>
    <source>
        <strain evidence="9 10">DSM 29781</strain>
    </source>
</reference>